<keyword evidence="1" id="KW-0472">Membrane</keyword>
<sequence>MPYSILLAHSYLTIDDNLDTELSIPYLLVRHGVAFNYDTKAVVPAIMNGLPRNALRSGLSPTIGLFALLPPWAAYLVHQALVRLLGLLGMYALLRREFLVEKRSSVLAAALALCWAVLPMYTIYGVSVLGQPALLLAFLGLRHGPARWWHWVLIVGFPLWSMFVFVGPFILAALGGWWLWDWGRTRRPNGRFLAGLVLLLVGYLVVEWRLFYSLLVAKQFVPHRLEFDMAQLTDMSLQAGLQSAAQFFLFGQYHASRFLRGAVLLAVVVAVVLAPAGQRAGRLRRFAPWLVALAGIALFSGFYPQLVALAQTRLPLLVAFNFGRFHFLTPLLWFLLLALALRCLPGRWQGAVLGLQLLIGLGMNPEWLNNLRELAGRPNPHEPNYTAYVAPALFRKVQQAIERQTGLAPAQYRVASLGLPPAVPQLNNFYTIDSYQNNYPLSYKHHFRPVIAGELAKSPDLRRYFDAWANRCYLFSAELGKNFRVGAAPPRVVQDFDFDAAAFRQLGGRYVLSAAQLATPARSGLRLAGVFEQPGAYWRIWLYEVTK</sequence>
<feature type="transmembrane region" description="Helical" evidence="1">
    <location>
        <begin position="325"/>
        <end position="344"/>
    </location>
</feature>
<name>A0A927GJI7_9BACT</name>
<accession>A0A927GJI7</accession>
<evidence type="ECO:0000313" key="2">
    <source>
        <dbReference type="EMBL" id="MBD2768161.1"/>
    </source>
</evidence>
<organism evidence="2 3">
    <name type="scientific">Hymenobacter montanus</name>
    <dbReference type="NCBI Taxonomy" id="2771359"/>
    <lineage>
        <taxon>Bacteria</taxon>
        <taxon>Pseudomonadati</taxon>
        <taxon>Bacteroidota</taxon>
        <taxon>Cytophagia</taxon>
        <taxon>Cytophagales</taxon>
        <taxon>Hymenobacteraceae</taxon>
        <taxon>Hymenobacter</taxon>
    </lineage>
</organism>
<keyword evidence="1" id="KW-1133">Transmembrane helix</keyword>
<gene>
    <name evidence="2" type="ORF">IC235_09685</name>
</gene>
<dbReference type="InterPro" id="IPR046107">
    <property type="entry name" value="DUF6044"/>
</dbReference>
<reference evidence="2" key="1">
    <citation type="submission" date="2020-09" db="EMBL/GenBank/DDBJ databases">
        <authorList>
            <person name="Kim M.K."/>
        </authorList>
    </citation>
    <scope>NUCLEOTIDE SEQUENCE</scope>
    <source>
        <strain evidence="2">BT664</strain>
    </source>
</reference>
<comment type="caution">
    <text evidence="2">The sequence shown here is derived from an EMBL/GenBank/DDBJ whole genome shotgun (WGS) entry which is preliminary data.</text>
</comment>
<feature type="transmembrane region" description="Helical" evidence="1">
    <location>
        <begin position="106"/>
        <end position="128"/>
    </location>
</feature>
<keyword evidence="1" id="KW-0812">Transmembrane</keyword>
<proteinExistence type="predicted"/>
<feature type="transmembrane region" description="Helical" evidence="1">
    <location>
        <begin position="148"/>
        <end position="180"/>
    </location>
</feature>
<dbReference type="Pfam" id="PF19510">
    <property type="entry name" value="DUF6044"/>
    <property type="match status" value="1"/>
</dbReference>
<evidence type="ECO:0000256" key="1">
    <source>
        <dbReference type="SAM" id="Phobius"/>
    </source>
</evidence>
<keyword evidence="3" id="KW-1185">Reference proteome</keyword>
<dbReference type="Proteomes" id="UP000612233">
    <property type="component" value="Unassembled WGS sequence"/>
</dbReference>
<feature type="transmembrane region" description="Helical" evidence="1">
    <location>
        <begin position="286"/>
        <end position="305"/>
    </location>
</feature>
<feature type="transmembrane region" description="Helical" evidence="1">
    <location>
        <begin position="192"/>
        <end position="211"/>
    </location>
</feature>
<feature type="transmembrane region" description="Helical" evidence="1">
    <location>
        <begin position="258"/>
        <end position="274"/>
    </location>
</feature>
<dbReference type="EMBL" id="JACXAD010000009">
    <property type="protein sequence ID" value="MBD2768161.1"/>
    <property type="molecule type" value="Genomic_DNA"/>
</dbReference>
<feature type="transmembrane region" description="Helical" evidence="1">
    <location>
        <begin position="72"/>
        <end position="94"/>
    </location>
</feature>
<dbReference type="AlphaFoldDB" id="A0A927GJI7"/>
<evidence type="ECO:0000313" key="3">
    <source>
        <dbReference type="Proteomes" id="UP000612233"/>
    </source>
</evidence>
<protein>
    <submittedName>
        <fullName evidence="2">Uncharacterized protein</fullName>
    </submittedName>
</protein>